<reference evidence="1 2" key="1">
    <citation type="submission" date="2020-04" db="EMBL/GenBank/DDBJ databases">
        <authorList>
            <person name="Alioto T."/>
            <person name="Alioto T."/>
            <person name="Gomez Garrido J."/>
        </authorList>
    </citation>
    <scope>NUCLEOTIDE SEQUENCE [LARGE SCALE GENOMIC DNA]</scope>
</reference>
<organism evidence="1 2">
    <name type="scientific">Cloeon dipterum</name>
    <dbReference type="NCBI Taxonomy" id="197152"/>
    <lineage>
        <taxon>Eukaryota</taxon>
        <taxon>Metazoa</taxon>
        <taxon>Ecdysozoa</taxon>
        <taxon>Arthropoda</taxon>
        <taxon>Hexapoda</taxon>
        <taxon>Insecta</taxon>
        <taxon>Pterygota</taxon>
        <taxon>Palaeoptera</taxon>
        <taxon>Ephemeroptera</taxon>
        <taxon>Pisciforma</taxon>
        <taxon>Baetidae</taxon>
        <taxon>Cloeon</taxon>
    </lineage>
</organism>
<comment type="caution">
    <text evidence="1">The sequence shown here is derived from an EMBL/GenBank/DDBJ whole genome shotgun (WGS) entry which is preliminary data.</text>
</comment>
<dbReference type="InterPro" id="IPR032675">
    <property type="entry name" value="LRR_dom_sf"/>
</dbReference>
<dbReference type="Proteomes" id="UP000494165">
    <property type="component" value="Unassembled WGS sequence"/>
</dbReference>
<dbReference type="OrthoDB" id="2882671at2759"/>
<evidence type="ECO:0000313" key="1">
    <source>
        <dbReference type="EMBL" id="CAB3383821.1"/>
    </source>
</evidence>
<keyword evidence="2" id="KW-1185">Reference proteome</keyword>
<evidence type="ECO:0000313" key="2">
    <source>
        <dbReference type="Proteomes" id="UP000494165"/>
    </source>
</evidence>
<dbReference type="SUPFAM" id="SSF52047">
    <property type="entry name" value="RNI-like"/>
    <property type="match status" value="1"/>
</dbReference>
<gene>
    <name evidence="1" type="ORF">CLODIP_2_CD03462</name>
</gene>
<accession>A0A8S1DSN6</accession>
<protein>
    <submittedName>
        <fullName evidence="1">Uncharacterized protein</fullName>
    </submittedName>
</protein>
<sequence length="430" mass="50276">MEPPRLLDLAIKALVDNVENYDKDLVKTIIVPFRQKMLTEMFEMARNHYLKCDGQDDDKDKQWAILPFLINSSIYTKLHTYHLPYMSCDSSTVTNSRYQEFIRCLGANTPNLRELRIHRPTKKREYSLEERELNSIMQLKNLTILEIRSVRVPLSRISDISRRCEKLERLEADCVTIDVELSSATFGDDFAYVLIQMYDFNRAGPMSLMMRRKMPTWVPKFKDDDTQYVKLCLRPRNNQDLFHLVQWYAEKLKEIWLDSSHLEIIYEFPHLPQIKIANIECDSKSAHVLRCFMKRNGESLERLYLSGVSIKEKMSFSEILNFCPNLQSFTLNCCTLSANDAPFDAMQQLKRFSWHSINEESCDKVAFSSILSAPLLEIIIIDLSKIDFSDNATIIGRIQKREILRNIKIICMVRTMNLIAEEEDASYLTS</sequence>
<dbReference type="Gene3D" id="3.80.10.10">
    <property type="entry name" value="Ribonuclease Inhibitor"/>
    <property type="match status" value="1"/>
</dbReference>
<proteinExistence type="predicted"/>
<dbReference type="EMBL" id="CADEPI010000325">
    <property type="protein sequence ID" value="CAB3383821.1"/>
    <property type="molecule type" value="Genomic_DNA"/>
</dbReference>
<name>A0A8S1DSN6_9INSE</name>
<dbReference type="AlphaFoldDB" id="A0A8S1DSN6"/>